<keyword evidence="5" id="KW-0547">Nucleotide-binding</keyword>
<dbReference type="EC" id="2.7.7.48" evidence="1"/>
<dbReference type="GO" id="GO:0003968">
    <property type="term" value="F:RNA-directed RNA polymerase activity"/>
    <property type="evidence" value="ECO:0007669"/>
    <property type="project" value="UniProtKB-KW"/>
</dbReference>
<protein>
    <recommendedName>
        <fullName evidence="1">RNA-directed RNA polymerase</fullName>
        <ecNumber evidence="1">2.7.7.48</ecNumber>
    </recommendedName>
    <alternativeName>
        <fullName evidence="7">RNA replicase beta chain</fullName>
    </alternativeName>
</protein>
<name>A0A8F5RBY9_9VIRU</name>
<evidence type="ECO:0000256" key="2">
    <source>
        <dbReference type="ARBA" id="ARBA00022484"/>
    </source>
</evidence>
<evidence type="ECO:0000256" key="7">
    <source>
        <dbReference type="ARBA" id="ARBA00030248"/>
    </source>
</evidence>
<comment type="cofactor">
    <cofactor evidence="9">
        <name>Mg(2+)</name>
        <dbReference type="ChEBI" id="CHEBI:18420"/>
    </cofactor>
    <text evidence="9">Binds 2 Mg(2+) per subunit.</text>
</comment>
<feature type="domain" description="RdRp catalytic" evidence="10">
    <location>
        <begin position="1"/>
        <end position="130"/>
    </location>
</feature>
<evidence type="ECO:0000256" key="6">
    <source>
        <dbReference type="ARBA" id="ARBA00022953"/>
    </source>
</evidence>
<keyword evidence="9" id="KW-0479">Metal-binding</keyword>
<evidence type="ECO:0000256" key="1">
    <source>
        <dbReference type="ARBA" id="ARBA00012494"/>
    </source>
</evidence>
<dbReference type="GO" id="GO:0039694">
    <property type="term" value="P:viral RNA genome replication"/>
    <property type="evidence" value="ECO:0007669"/>
    <property type="project" value="InterPro"/>
</dbReference>
<dbReference type="EMBL" id="MW648451">
    <property type="protein sequence ID" value="QXN75356.1"/>
    <property type="molecule type" value="Genomic_RNA"/>
</dbReference>
<keyword evidence="9" id="KW-0460">Magnesium</keyword>
<comment type="catalytic activity">
    <reaction evidence="8">
        <text>RNA(n) + a ribonucleoside 5'-triphosphate = RNA(n+1) + diphosphate</text>
        <dbReference type="Rhea" id="RHEA:21248"/>
        <dbReference type="Rhea" id="RHEA-COMP:14527"/>
        <dbReference type="Rhea" id="RHEA-COMP:17342"/>
        <dbReference type="ChEBI" id="CHEBI:33019"/>
        <dbReference type="ChEBI" id="CHEBI:61557"/>
        <dbReference type="ChEBI" id="CHEBI:140395"/>
        <dbReference type="EC" id="2.7.7.48"/>
    </reaction>
</comment>
<evidence type="ECO:0000256" key="4">
    <source>
        <dbReference type="ARBA" id="ARBA00022695"/>
    </source>
</evidence>
<dbReference type="Pfam" id="PF03431">
    <property type="entry name" value="RNA_replicase_B"/>
    <property type="match status" value="1"/>
</dbReference>
<proteinExistence type="predicted"/>
<organism evidence="11">
    <name type="scientific">Grapevine-associated levi-like virus 4</name>
    <dbReference type="NCBI Taxonomy" id="2814359"/>
    <lineage>
        <taxon>Viruses</taxon>
        <taxon>Riboviria</taxon>
        <taxon>Orthornavirae</taxon>
        <taxon>Lenarviricota</taxon>
        <taxon>Leviviricetes</taxon>
        <taxon>Norzivirales</taxon>
        <taxon>Fiersviridae</taxon>
    </lineage>
</organism>
<evidence type="ECO:0000256" key="8">
    <source>
        <dbReference type="ARBA" id="ARBA00048744"/>
    </source>
</evidence>
<feature type="binding site" evidence="9">
    <location>
        <position position="99"/>
    </location>
    <ligand>
        <name>Mg(2+)</name>
        <dbReference type="ChEBI" id="CHEBI:18420"/>
        <label>2</label>
    </ligand>
</feature>
<dbReference type="GO" id="GO:0000166">
    <property type="term" value="F:nucleotide binding"/>
    <property type="evidence" value="ECO:0007669"/>
    <property type="project" value="UniProtKB-KW"/>
</dbReference>
<evidence type="ECO:0000256" key="5">
    <source>
        <dbReference type="ARBA" id="ARBA00022741"/>
    </source>
</evidence>
<keyword evidence="4" id="KW-0548">Nucleotidyltransferase</keyword>
<evidence type="ECO:0000259" key="10">
    <source>
        <dbReference type="PROSITE" id="PS50522"/>
    </source>
</evidence>
<dbReference type="InterPro" id="IPR007096">
    <property type="entry name" value="RNA-dir_Rpol_cat_phage"/>
</dbReference>
<dbReference type="GO" id="GO:0046872">
    <property type="term" value="F:metal ion binding"/>
    <property type="evidence" value="ECO:0007669"/>
    <property type="project" value="UniProtKB-KW"/>
</dbReference>
<evidence type="ECO:0000313" key="11">
    <source>
        <dbReference type="EMBL" id="QXN75356.1"/>
    </source>
</evidence>
<dbReference type="InterPro" id="IPR005093">
    <property type="entry name" value="RNArep_beta"/>
</dbReference>
<keyword evidence="3" id="KW-0808">Transferase</keyword>
<feature type="binding site" evidence="9">
    <location>
        <position position="98"/>
    </location>
    <ligand>
        <name>Mg(2+)</name>
        <dbReference type="ChEBI" id="CHEBI:18420"/>
        <label>2</label>
    </ligand>
</feature>
<evidence type="ECO:0000256" key="3">
    <source>
        <dbReference type="ARBA" id="ARBA00022679"/>
    </source>
</evidence>
<keyword evidence="2 11" id="KW-0696">RNA-directed RNA polymerase</keyword>
<dbReference type="PROSITE" id="PS50522">
    <property type="entry name" value="RDRP_PHAGE"/>
    <property type="match status" value="1"/>
</dbReference>
<feature type="binding site" evidence="9">
    <location>
        <position position="2"/>
    </location>
    <ligand>
        <name>Mg(2+)</name>
        <dbReference type="ChEBI" id="CHEBI:18420"/>
        <label>2</label>
    </ligand>
</feature>
<accession>A0A8F5RBY9</accession>
<sequence>MDLSEASDRVSLRLVQRIFARSNILPYLEDGRSLSATLPNGDNILLKKFASMGSALCFPVEAMVFYTLLQACLHRFHGRVPSSRSIREFSKLIDVYGDDIIIPSGYVAIVAEYLESYGLKVNRSKTFSRSHFRESCGGDFYKGIAVKPVYAREVLPDRRQDWDAATTFSWADTSDQFYEQGLWRTAQLIRDQIQARWGEVPLSPEKGEGLSFKSAFQRTLCRYDPSLHRYVQKRVCFIPKKVKDDISSDAVASFNKRWLQSPVEKQWKEAWRSRLSFLEGDVTLDYVSITKRGVFTPKRRWVTAQ</sequence>
<reference evidence="11" key="1">
    <citation type="submission" date="2021-02" db="EMBL/GenBank/DDBJ databases">
        <title>The hidden world within plants: metatranscriptomics unveil the complexity of wood microbiomes in grapevine.</title>
        <authorList>
            <person name="Nerva L."/>
            <person name="Garcia J.F."/>
            <person name="Favaretto F."/>
            <person name="Giudice G."/>
            <person name="Moffa L."/>
            <person name="Dario C."/>
            <person name="Riccardo V."/>
            <person name="Gambino G."/>
            <person name="Chitarra W."/>
        </authorList>
    </citation>
    <scope>NUCLEOTIDE SEQUENCE</scope>
</reference>
<keyword evidence="6" id="KW-0693">Viral RNA replication</keyword>
<evidence type="ECO:0000256" key="9">
    <source>
        <dbReference type="PIRSR" id="PIRSR605093-1"/>
    </source>
</evidence>